<dbReference type="PANTHER" id="PTHR24421">
    <property type="entry name" value="NITRATE/NITRITE SENSOR PROTEIN NARX-RELATED"/>
    <property type="match status" value="1"/>
</dbReference>
<feature type="transmembrane region" description="Helical" evidence="9">
    <location>
        <begin position="143"/>
        <end position="165"/>
    </location>
</feature>
<evidence type="ECO:0000256" key="3">
    <source>
        <dbReference type="ARBA" id="ARBA00022553"/>
    </source>
</evidence>
<dbReference type="InterPro" id="IPR036890">
    <property type="entry name" value="HATPase_C_sf"/>
</dbReference>
<dbReference type="CDD" id="cd16917">
    <property type="entry name" value="HATPase_UhpB-NarQ-NarX-like"/>
    <property type="match status" value="1"/>
</dbReference>
<dbReference type="InterPro" id="IPR050482">
    <property type="entry name" value="Sensor_HK_TwoCompSys"/>
</dbReference>
<evidence type="ECO:0000256" key="5">
    <source>
        <dbReference type="ARBA" id="ARBA00022741"/>
    </source>
</evidence>
<dbReference type="InterPro" id="IPR055558">
    <property type="entry name" value="DUF7134"/>
</dbReference>
<dbReference type="Pfam" id="PF23539">
    <property type="entry name" value="DUF7134"/>
    <property type="match status" value="1"/>
</dbReference>
<comment type="caution">
    <text evidence="11">The sequence shown here is derived from an EMBL/GenBank/DDBJ whole genome shotgun (WGS) entry which is preliminary data.</text>
</comment>
<evidence type="ECO:0000259" key="10">
    <source>
        <dbReference type="SMART" id="SM00387"/>
    </source>
</evidence>
<evidence type="ECO:0000313" key="11">
    <source>
        <dbReference type="EMBL" id="GIJ73556.1"/>
    </source>
</evidence>
<dbReference type="GO" id="GO:0000155">
    <property type="term" value="F:phosphorelay sensor kinase activity"/>
    <property type="evidence" value="ECO:0007669"/>
    <property type="project" value="InterPro"/>
</dbReference>
<comment type="catalytic activity">
    <reaction evidence="1">
        <text>ATP + protein L-histidine = ADP + protein N-phospho-L-histidine.</text>
        <dbReference type="EC" id="2.7.13.3"/>
    </reaction>
</comment>
<dbReference type="GO" id="GO:0046983">
    <property type="term" value="F:protein dimerization activity"/>
    <property type="evidence" value="ECO:0007669"/>
    <property type="project" value="InterPro"/>
</dbReference>
<dbReference type="SMART" id="SM00387">
    <property type="entry name" value="HATPase_c"/>
    <property type="match status" value="1"/>
</dbReference>
<dbReference type="InterPro" id="IPR011712">
    <property type="entry name" value="Sig_transdc_His_kin_sub3_dim/P"/>
</dbReference>
<dbReference type="Pfam" id="PF02518">
    <property type="entry name" value="HATPase_c"/>
    <property type="match status" value="1"/>
</dbReference>
<dbReference type="EC" id="2.7.13.3" evidence="2"/>
<protein>
    <recommendedName>
        <fullName evidence="2">histidine kinase</fullName>
        <ecNumber evidence="2">2.7.13.3</ecNumber>
    </recommendedName>
</protein>
<dbReference type="AlphaFoldDB" id="A0A8J4EGB3"/>
<organism evidence="11 12">
    <name type="scientific">Virgisporangium ochraceum</name>
    <dbReference type="NCBI Taxonomy" id="65505"/>
    <lineage>
        <taxon>Bacteria</taxon>
        <taxon>Bacillati</taxon>
        <taxon>Actinomycetota</taxon>
        <taxon>Actinomycetes</taxon>
        <taxon>Micromonosporales</taxon>
        <taxon>Micromonosporaceae</taxon>
        <taxon>Virgisporangium</taxon>
    </lineage>
</organism>
<dbReference type="Gene3D" id="3.30.565.10">
    <property type="entry name" value="Histidine kinase-like ATPase, C-terminal domain"/>
    <property type="match status" value="1"/>
</dbReference>
<sequence length="392" mass="39820">MVGSEAFALFARPLDDRRLVAADVAVAVGYVAVSAALRHASPVLPGVHGPQLSGPTADLLIAATGLPLAVRRLWPVPVLLVVLVASAFALGLGAVRDPFVAAAVAVYPVSLARPGRAAQAAVAVAVVGVAAVVGGAPTGPWPYWWWSGPGLLLVGAVLVVGAWMLGTAVRERRAYAARAADGLAERAVMRERLRIARELHDVVAHSIGVIAVKAAVANHVVASRPEEAGDALRVIETASRGALTELRQLLGVLRAGTQPDDQLAPTPGVADLARLAAQAEQAGLRVTTRLDGVDGLPEVLGLTVYRIVQEALTNAVRHAAPAGCRVTVAAVDGALTVEVVDDGGGAGGGGADGYGLLGMRERVAVHGGTLAAGPRPGGGFRVAARLPYGGVR</sequence>
<dbReference type="RefSeq" id="WP_203933380.1">
    <property type="nucleotide sequence ID" value="NZ_BOPH01000118.1"/>
</dbReference>
<feature type="transmembrane region" description="Helical" evidence="9">
    <location>
        <begin position="74"/>
        <end position="95"/>
    </location>
</feature>
<keyword evidence="9" id="KW-0812">Transmembrane</keyword>
<keyword evidence="5" id="KW-0547">Nucleotide-binding</keyword>
<evidence type="ECO:0000256" key="2">
    <source>
        <dbReference type="ARBA" id="ARBA00012438"/>
    </source>
</evidence>
<keyword evidence="3" id="KW-0597">Phosphoprotein</keyword>
<proteinExistence type="predicted"/>
<keyword evidence="8" id="KW-0902">Two-component regulatory system</keyword>
<keyword evidence="9" id="KW-0472">Membrane</keyword>
<keyword evidence="6" id="KW-0418">Kinase</keyword>
<dbReference type="GO" id="GO:0016020">
    <property type="term" value="C:membrane"/>
    <property type="evidence" value="ECO:0007669"/>
    <property type="project" value="InterPro"/>
</dbReference>
<dbReference type="InterPro" id="IPR003594">
    <property type="entry name" value="HATPase_dom"/>
</dbReference>
<gene>
    <name evidence="11" type="ORF">Voc01_084730</name>
</gene>
<dbReference type="PANTHER" id="PTHR24421:SF10">
    <property type="entry name" value="NITRATE_NITRITE SENSOR PROTEIN NARQ"/>
    <property type="match status" value="1"/>
</dbReference>
<keyword evidence="12" id="KW-1185">Reference proteome</keyword>
<feature type="transmembrane region" description="Helical" evidence="9">
    <location>
        <begin position="116"/>
        <end position="137"/>
    </location>
</feature>
<evidence type="ECO:0000256" key="4">
    <source>
        <dbReference type="ARBA" id="ARBA00022679"/>
    </source>
</evidence>
<reference evidence="11" key="1">
    <citation type="submission" date="2021-01" db="EMBL/GenBank/DDBJ databases">
        <title>Whole genome shotgun sequence of Virgisporangium ochraceum NBRC 16418.</title>
        <authorList>
            <person name="Komaki H."/>
            <person name="Tamura T."/>
        </authorList>
    </citation>
    <scope>NUCLEOTIDE SEQUENCE</scope>
    <source>
        <strain evidence="11">NBRC 16418</strain>
    </source>
</reference>
<accession>A0A8J4EGB3</accession>
<dbReference type="Pfam" id="PF07730">
    <property type="entry name" value="HisKA_3"/>
    <property type="match status" value="1"/>
</dbReference>
<evidence type="ECO:0000313" key="12">
    <source>
        <dbReference type="Proteomes" id="UP000635606"/>
    </source>
</evidence>
<dbReference type="EMBL" id="BOPH01000118">
    <property type="protein sequence ID" value="GIJ73556.1"/>
    <property type="molecule type" value="Genomic_DNA"/>
</dbReference>
<evidence type="ECO:0000256" key="8">
    <source>
        <dbReference type="ARBA" id="ARBA00023012"/>
    </source>
</evidence>
<evidence type="ECO:0000256" key="9">
    <source>
        <dbReference type="SAM" id="Phobius"/>
    </source>
</evidence>
<dbReference type="Gene3D" id="1.20.5.1930">
    <property type="match status" value="1"/>
</dbReference>
<name>A0A8J4EGB3_9ACTN</name>
<keyword evidence="4" id="KW-0808">Transferase</keyword>
<evidence type="ECO:0000256" key="7">
    <source>
        <dbReference type="ARBA" id="ARBA00022840"/>
    </source>
</evidence>
<evidence type="ECO:0000256" key="1">
    <source>
        <dbReference type="ARBA" id="ARBA00000085"/>
    </source>
</evidence>
<dbReference type="SUPFAM" id="SSF55874">
    <property type="entry name" value="ATPase domain of HSP90 chaperone/DNA topoisomerase II/histidine kinase"/>
    <property type="match status" value="1"/>
</dbReference>
<keyword evidence="9" id="KW-1133">Transmembrane helix</keyword>
<dbReference type="Proteomes" id="UP000635606">
    <property type="component" value="Unassembled WGS sequence"/>
</dbReference>
<evidence type="ECO:0000256" key="6">
    <source>
        <dbReference type="ARBA" id="ARBA00022777"/>
    </source>
</evidence>
<dbReference type="GO" id="GO:0005524">
    <property type="term" value="F:ATP binding"/>
    <property type="evidence" value="ECO:0007669"/>
    <property type="project" value="UniProtKB-KW"/>
</dbReference>
<feature type="domain" description="Histidine kinase/HSP90-like ATPase" evidence="10">
    <location>
        <begin position="299"/>
        <end position="390"/>
    </location>
</feature>
<keyword evidence="7" id="KW-0067">ATP-binding</keyword>